<feature type="region of interest" description="Disordered" evidence="1">
    <location>
        <begin position="118"/>
        <end position="137"/>
    </location>
</feature>
<proteinExistence type="predicted"/>
<evidence type="ECO:0000313" key="3">
    <source>
        <dbReference type="Proteomes" id="UP000187406"/>
    </source>
</evidence>
<evidence type="ECO:0000256" key="1">
    <source>
        <dbReference type="SAM" id="MobiDB-lite"/>
    </source>
</evidence>
<sequence length="288" mass="32335">MQKRVGKDHLMKNKRKWAKPGMVFPNKIGSVLSKFFAHNKGPEPCSSSGDKNGNDCGNDDHGLGYGKDIKIFRKDESYDMGSVPNTVQNSENKLNGEDQLLAIAPFHLYKKLLEIEDEEEKHGSHGDEKRQQQPSTAKKLLQEKSLSFFHKRSGLNFIRRKVKNANTGTATTSCKSNSNGGDSGSIGNGTNTLNDNATKAIVIGRRERCRGLPRVPSRILTTRKKLRMARSIKMWGSRRIEGEREDRGDKELCKKRILMGERCKPLNYSGSLHYDINGILLPEVAQDH</sequence>
<dbReference type="PANTHER" id="PTHR33237:SF39">
    <property type="match status" value="1"/>
</dbReference>
<dbReference type="OrthoDB" id="674685at2759"/>
<feature type="region of interest" description="Disordered" evidence="1">
    <location>
        <begin position="167"/>
        <end position="191"/>
    </location>
</feature>
<dbReference type="InParanoid" id="A0A1Q3D6G3"/>
<reference evidence="3" key="1">
    <citation type="submission" date="2016-04" db="EMBL/GenBank/DDBJ databases">
        <title>Cephalotus genome sequencing.</title>
        <authorList>
            <person name="Fukushima K."/>
            <person name="Hasebe M."/>
            <person name="Fang X."/>
        </authorList>
    </citation>
    <scope>NUCLEOTIDE SEQUENCE [LARGE SCALE GENOMIC DNA]</scope>
    <source>
        <strain evidence="3">cv. St1</strain>
    </source>
</reference>
<evidence type="ECO:0000313" key="2">
    <source>
        <dbReference type="EMBL" id="GAV88070.1"/>
    </source>
</evidence>
<name>A0A1Q3D6G3_CEPFO</name>
<accession>A0A1Q3D6G3</accession>
<dbReference type="PANTHER" id="PTHR33237">
    <property type="entry name" value="F2P16.13 PROTEIN-RELATED"/>
    <property type="match status" value="1"/>
</dbReference>
<dbReference type="Proteomes" id="UP000187406">
    <property type="component" value="Unassembled WGS sequence"/>
</dbReference>
<comment type="caution">
    <text evidence="2">The sequence shown here is derived from an EMBL/GenBank/DDBJ whole genome shotgun (WGS) entry which is preliminary data.</text>
</comment>
<protein>
    <submittedName>
        <fullName evidence="2">Uncharacterized protein</fullName>
    </submittedName>
</protein>
<dbReference type="AlphaFoldDB" id="A0A1Q3D6G3"/>
<keyword evidence="3" id="KW-1185">Reference proteome</keyword>
<feature type="compositionally biased region" description="Basic and acidic residues" evidence="1">
    <location>
        <begin position="120"/>
        <end position="131"/>
    </location>
</feature>
<gene>
    <name evidence="2" type="ORF">CFOL_v3_31494</name>
</gene>
<dbReference type="EMBL" id="BDDD01004661">
    <property type="protein sequence ID" value="GAV88070.1"/>
    <property type="molecule type" value="Genomic_DNA"/>
</dbReference>
<organism evidence="2 3">
    <name type="scientific">Cephalotus follicularis</name>
    <name type="common">Albany pitcher plant</name>
    <dbReference type="NCBI Taxonomy" id="3775"/>
    <lineage>
        <taxon>Eukaryota</taxon>
        <taxon>Viridiplantae</taxon>
        <taxon>Streptophyta</taxon>
        <taxon>Embryophyta</taxon>
        <taxon>Tracheophyta</taxon>
        <taxon>Spermatophyta</taxon>
        <taxon>Magnoliopsida</taxon>
        <taxon>eudicotyledons</taxon>
        <taxon>Gunneridae</taxon>
        <taxon>Pentapetalae</taxon>
        <taxon>rosids</taxon>
        <taxon>fabids</taxon>
        <taxon>Oxalidales</taxon>
        <taxon>Cephalotaceae</taxon>
        <taxon>Cephalotus</taxon>
    </lineage>
</organism>